<evidence type="ECO:0000313" key="1">
    <source>
        <dbReference type="EMBL" id="KAK5163040.1"/>
    </source>
</evidence>
<name>A0AAV9NU33_9PEZI</name>
<dbReference type="EMBL" id="JAVRRT010000029">
    <property type="protein sequence ID" value="KAK5163040.1"/>
    <property type="molecule type" value="Genomic_DNA"/>
</dbReference>
<gene>
    <name evidence="1" type="ORF">LTR77_010974</name>
</gene>
<dbReference type="AlphaFoldDB" id="A0AAV9NU33"/>
<accession>A0AAV9NU33</accession>
<organism evidence="1 2">
    <name type="scientific">Saxophila tyrrhenica</name>
    <dbReference type="NCBI Taxonomy" id="1690608"/>
    <lineage>
        <taxon>Eukaryota</taxon>
        <taxon>Fungi</taxon>
        <taxon>Dikarya</taxon>
        <taxon>Ascomycota</taxon>
        <taxon>Pezizomycotina</taxon>
        <taxon>Dothideomycetes</taxon>
        <taxon>Dothideomycetidae</taxon>
        <taxon>Mycosphaerellales</taxon>
        <taxon>Extremaceae</taxon>
        <taxon>Saxophila</taxon>
    </lineage>
</organism>
<dbReference type="RefSeq" id="XP_064653610.1">
    <property type="nucleotide sequence ID" value="XM_064808190.1"/>
</dbReference>
<comment type="caution">
    <text evidence="1">The sequence shown here is derived from an EMBL/GenBank/DDBJ whole genome shotgun (WGS) entry which is preliminary data.</text>
</comment>
<protein>
    <submittedName>
        <fullName evidence="1">Uncharacterized protein</fullName>
    </submittedName>
</protein>
<dbReference type="Proteomes" id="UP001337655">
    <property type="component" value="Unassembled WGS sequence"/>
</dbReference>
<sequence>MTASRPPHASGSLEVGGVAIAIHTPSSKAKVARTTFLRLRDDAFVESPRAALGALRNLRREGYEAELEGQSMYDALFHAGGKFDDLEIWGVVSTGRTPDLMLTHGVTCLFDEAMRCKYCRTMIAEAFRFEGEGDLCDALVDERLLLGETDSTHALLSLDLSGDTLRLRGRCSDSEITVAALLRTTVGRQLLADHCDGLLRKVEARSLEGDDAEDFRSIREQLCQARDKVKGCSSVQRRRPARGCFSWVGSKGPSSGR</sequence>
<evidence type="ECO:0000313" key="2">
    <source>
        <dbReference type="Proteomes" id="UP001337655"/>
    </source>
</evidence>
<proteinExistence type="predicted"/>
<dbReference type="GeneID" id="89932298"/>
<keyword evidence="2" id="KW-1185">Reference proteome</keyword>
<reference evidence="1 2" key="1">
    <citation type="submission" date="2023-08" db="EMBL/GenBank/DDBJ databases">
        <title>Black Yeasts Isolated from many extreme environments.</title>
        <authorList>
            <person name="Coleine C."/>
            <person name="Stajich J.E."/>
            <person name="Selbmann L."/>
        </authorList>
    </citation>
    <scope>NUCLEOTIDE SEQUENCE [LARGE SCALE GENOMIC DNA]</scope>
    <source>
        <strain evidence="1 2">CCFEE 5935</strain>
    </source>
</reference>